<dbReference type="GO" id="GO:0016757">
    <property type="term" value="F:glycosyltransferase activity"/>
    <property type="evidence" value="ECO:0007669"/>
    <property type="project" value="UniProtKB-KW"/>
</dbReference>
<dbReference type="EC" id="2.4.-.-" evidence="3"/>
<evidence type="ECO:0000259" key="2">
    <source>
        <dbReference type="Pfam" id="PF13439"/>
    </source>
</evidence>
<name>A0ABT3FYP2_9BACT</name>
<dbReference type="PANTHER" id="PTHR45947">
    <property type="entry name" value="SULFOQUINOVOSYL TRANSFERASE SQD2"/>
    <property type="match status" value="1"/>
</dbReference>
<dbReference type="PANTHER" id="PTHR45947:SF13">
    <property type="entry name" value="TRANSFERASE"/>
    <property type="match status" value="1"/>
</dbReference>
<sequence>MEPNPSPAAALANPRVLQVFNQYLESGGEEVWVNEISRFSGRGFTVDDLRFQSSEWTRKGAPTRLRQAQRVWDNPGSRDRLRAAVENSRPDLLLFHNIIPVGSLGLYDEAAKLRLPVVQYIHNFRPFSPSGTMWVNGRVHDGGLRGNPWPEVFGRAWERSFLRTFLVAMYQSRLLGSGTLDVVKRWIAVSEFMRGKFISAGIPADKVVTLRHCWKPRATPEPARMGSHYLFLGRLVPEKGIYTMLEAWKILEKRLGAACPRLVIAGSGPEEARIHAAVARMKKVVCVGFVSGKPKDDLLHGCRALIAPSIWWEPLGLIVYEAYDFARPVVAAASGGLTETVQEGVTGFLHEPGDPERLAADIERMEQLGADGRLEMGRAGHQWLLENASPERWLNDFSGILRSVSKD</sequence>
<dbReference type="RefSeq" id="WP_264511343.1">
    <property type="nucleotide sequence ID" value="NZ_JAPDDR010000002.1"/>
</dbReference>
<dbReference type="InterPro" id="IPR028098">
    <property type="entry name" value="Glyco_trans_4-like_N"/>
</dbReference>
<keyword evidence="4" id="KW-1185">Reference proteome</keyword>
<dbReference type="EMBL" id="JAPDDR010000002">
    <property type="protein sequence ID" value="MCW1912687.1"/>
    <property type="molecule type" value="Genomic_DNA"/>
</dbReference>
<dbReference type="InterPro" id="IPR001296">
    <property type="entry name" value="Glyco_trans_1"/>
</dbReference>
<dbReference type="Pfam" id="PF13439">
    <property type="entry name" value="Glyco_transf_4"/>
    <property type="match status" value="1"/>
</dbReference>
<dbReference type="InterPro" id="IPR050194">
    <property type="entry name" value="Glycosyltransferase_grp1"/>
</dbReference>
<comment type="caution">
    <text evidence="3">The sequence shown here is derived from an EMBL/GenBank/DDBJ whole genome shotgun (WGS) entry which is preliminary data.</text>
</comment>
<evidence type="ECO:0000313" key="4">
    <source>
        <dbReference type="Proteomes" id="UP001165653"/>
    </source>
</evidence>
<accession>A0ABT3FYP2</accession>
<evidence type="ECO:0000313" key="3">
    <source>
        <dbReference type="EMBL" id="MCW1912687.1"/>
    </source>
</evidence>
<dbReference type="SUPFAM" id="SSF53756">
    <property type="entry name" value="UDP-Glycosyltransferase/glycogen phosphorylase"/>
    <property type="match status" value="1"/>
</dbReference>
<keyword evidence="3" id="KW-0328">Glycosyltransferase</keyword>
<keyword evidence="3" id="KW-0808">Transferase</keyword>
<feature type="domain" description="Glycosyl transferase family 1" evidence="1">
    <location>
        <begin position="229"/>
        <end position="381"/>
    </location>
</feature>
<dbReference type="Gene3D" id="3.40.50.2000">
    <property type="entry name" value="Glycogen Phosphorylase B"/>
    <property type="match status" value="2"/>
</dbReference>
<dbReference type="Proteomes" id="UP001165653">
    <property type="component" value="Unassembled WGS sequence"/>
</dbReference>
<dbReference type="Pfam" id="PF00534">
    <property type="entry name" value="Glycos_transf_1"/>
    <property type="match status" value="1"/>
</dbReference>
<evidence type="ECO:0000259" key="1">
    <source>
        <dbReference type="Pfam" id="PF00534"/>
    </source>
</evidence>
<proteinExistence type="predicted"/>
<protein>
    <submittedName>
        <fullName evidence="3">Glycosyltransferase</fullName>
        <ecNumber evidence="3">2.4.-.-</ecNumber>
    </submittedName>
</protein>
<gene>
    <name evidence="3" type="ORF">OJ996_03815</name>
</gene>
<reference evidence="3" key="1">
    <citation type="submission" date="2022-10" db="EMBL/GenBank/DDBJ databases">
        <title>Luteolibacter sp. GHJ8, whole genome shotgun sequencing project.</title>
        <authorList>
            <person name="Zhao G."/>
            <person name="Shen L."/>
        </authorList>
    </citation>
    <scope>NUCLEOTIDE SEQUENCE</scope>
    <source>
        <strain evidence="3">GHJ8</strain>
    </source>
</reference>
<organism evidence="3 4">
    <name type="scientific">Luteolibacter rhizosphaerae</name>
    <dbReference type="NCBI Taxonomy" id="2989719"/>
    <lineage>
        <taxon>Bacteria</taxon>
        <taxon>Pseudomonadati</taxon>
        <taxon>Verrucomicrobiota</taxon>
        <taxon>Verrucomicrobiia</taxon>
        <taxon>Verrucomicrobiales</taxon>
        <taxon>Verrucomicrobiaceae</taxon>
        <taxon>Luteolibacter</taxon>
    </lineage>
</organism>
<feature type="domain" description="Glycosyltransferase subfamily 4-like N-terminal" evidence="2">
    <location>
        <begin position="56"/>
        <end position="209"/>
    </location>
</feature>